<dbReference type="GO" id="GO:0006567">
    <property type="term" value="P:L-threonine catabolic process"/>
    <property type="evidence" value="ECO:0007669"/>
    <property type="project" value="TreeGrafter"/>
</dbReference>
<evidence type="ECO:0000256" key="3">
    <source>
        <dbReference type="ARBA" id="ARBA00022898"/>
    </source>
</evidence>
<organism evidence="5 6">
    <name type="scientific">Chondromyces apiculatus DSM 436</name>
    <dbReference type="NCBI Taxonomy" id="1192034"/>
    <lineage>
        <taxon>Bacteria</taxon>
        <taxon>Pseudomonadati</taxon>
        <taxon>Myxococcota</taxon>
        <taxon>Polyangia</taxon>
        <taxon>Polyangiales</taxon>
        <taxon>Polyangiaceae</taxon>
        <taxon>Chondromyces</taxon>
    </lineage>
</organism>
<dbReference type="Pfam" id="PF01212">
    <property type="entry name" value="Beta_elim_lyase"/>
    <property type="match status" value="1"/>
</dbReference>
<evidence type="ECO:0000256" key="1">
    <source>
        <dbReference type="ARBA" id="ARBA00001933"/>
    </source>
</evidence>
<comment type="caution">
    <text evidence="5">The sequence shown here is derived from an EMBL/GenBank/DDBJ whole genome shotgun (WGS) entry which is preliminary data.</text>
</comment>
<feature type="domain" description="Aromatic amino acid beta-eliminating lyase/threonine aldolase" evidence="4">
    <location>
        <begin position="34"/>
        <end position="296"/>
    </location>
</feature>
<dbReference type="Gene3D" id="3.90.1150.10">
    <property type="entry name" value="Aspartate Aminotransferase, domain 1"/>
    <property type="match status" value="1"/>
</dbReference>
<name>A0A017T9R5_9BACT</name>
<comment type="similarity">
    <text evidence="2">Belongs to the threonine aldolase family.</text>
</comment>
<evidence type="ECO:0000313" key="6">
    <source>
        <dbReference type="Proteomes" id="UP000019678"/>
    </source>
</evidence>
<dbReference type="InterPro" id="IPR015424">
    <property type="entry name" value="PyrdxlP-dep_Trfase"/>
</dbReference>
<dbReference type="RefSeq" id="WP_052375325.1">
    <property type="nucleotide sequence ID" value="NZ_ASRX01000021.1"/>
</dbReference>
<keyword evidence="3" id="KW-0663">Pyridoxal phosphate</keyword>
<comment type="cofactor">
    <cofactor evidence="1">
        <name>pyridoxal 5'-phosphate</name>
        <dbReference type="ChEBI" id="CHEBI:597326"/>
    </cofactor>
</comment>
<dbReference type="InterPro" id="IPR001597">
    <property type="entry name" value="ArAA_b-elim_lyase/Thr_aldolase"/>
</dbReference>
<sequence length="370" mass="40344">MTELDLAAIRARCTRALSHEAPAERRAAARLAALAALAPADFEQDFYGEGELLAGFERRIADLLGKEAAVFMPSGTMAQQIALRIWCDRRHHPVVAFHPKCHLEIHEERGYARLHQLSAVLVGPPDGLLTPAHVEKLREPITALLLELPQREIGGVLPPWEDLLAIRAWASAHGVALHLDGARLWESAPFYGRTYAEIAALFDSVYVSTYKGLGGIAGCLLAGPADFIAESRVWQRRHGGNLFALYPYFLSAMAGLDAHLGKMSAYRDKAVAIAARLALLPGVEVIPDPPHTNMMHLALRGTPEGLERAALEIADETKVWLFGKVMRTGVPSVQRVEVTVGEGGLAMDTEEIGQIFTSLLERAHGGREMP</sequence>
<accession>A0A017T9R5</accession>
<dbReference type="GO" id="GO:0005829">
    <property type="term" value="C:cytosol"/>
    <property type="evidence" value="ECO:0007669"/>
    <property type="project" value="TreeGrafter"/>
</dbReference>
<dbReference type="eggNOG" id="COG2008">
    <property type="taxonomic scope" value="Bacteria"/>
</dbReference>
<dbReference type="STRING" id="1192034.CAP_2962"/>
<evidence type="ECO:0000259" key="4">
    <source>
        <dbReference type="Pfam" id="PF01212"/>
    </source>
</evidence>
<dbReference type="PANTHER" id="PTHR48097">
    <property type="entry name" value="L-THREONINE ALDOLASE-RELATED"/>
    <property type="match status" value="1"/>
</dbReference>
<evidence type="ECO:0000256" key="2">
    <source>
        <dbReference type="ARBA" id="ARBA00006966"/>
    </source>
</evidence>
<dbReference type="InterPro" id="IPR015422">
    <property type="entry name" value="PyrdxlP-dep_Trfase_small"/>
</dbReference>
<evidence type="ECO:0000313" key="5">
    <source>
        <dbReference type="EMBL" id="EYF05672.1"/>
    </source>
</evidence>
<dbReference type="GO" id="GO:0006545">
    <property type="term" value="P:glycine biosynthetic process"/>
    <property type="evidence" value="ECO:0007669"/>
    <property type="project" value="TreeGrafter"/>
</dbReference>
<dbReference type="PANTHER" id="PTHR48097:SF9">
    <property type="entry name" value="L-THREONINE ALDOLASE"/>
    <property type="match status" value="1"/>
</dbReference>
<keyword evidence="6" id="KW-1185">Reference proteome</keyword>
<protein>
    <submittedName>
        <fullName evidence="5">Low-specificity L-threonine aldolase</fullName>
    </submittedName>
</protein>
<dbReference type="SUPFAM" id="SSF53383">
    <property type="entry name" value="PLP-dependent transferases"/>
    <property type="match status" value="1"/>
</dbReference>
<proteinExistence type="inferred from homology"/>
<dbReference type="InterPro" id="IPR015421">
    <property type="entry name" value="PyrdxlP-dep_Trfase_major"/>
</dbReference>
<dbReference type="AlphaFoldDB" id="A0A017T9R5"/>
<dbReference type="GO" id="GO:0008732">
    <property type="term" value="F:L-allo-threonine aldolase activity"/>
    <property type="evidence" value="ECO:0007669"/>
    <property type="project" value="TreeGrafter"/>
</dbReference>
<reference evidence="5 6" key="1">
    <citation type="submission" date="2013-05" db="EMBL/GenBank/DDBJ databases">
        <title>Genome assembly of Chondromyces apiculatus DSM 436.</title>
        <authorList>
            <person name="Sharma G."/>
            <person name="Khatri I."/>
            <person name="Kaur C."/>
            <person name="Mayilraj S."/>
            <person name="Subramanian S."/>
        </authorList>
    </citation>
    <scope>NUCLEOTIDE SEQUENCE [LARGE SCALE GENOMIC DNA]</scope>
    <source>
        <strain evidence="5 6">DSM 436</strain>
    </source>
</reference>
<dbReference type="Proteomes" id="UP000019678">
    <property type="component" value="Unassembled WGS sequence"/>
</dbReference>
<gene>
    <name evidence="5" type="ORF">CAP_2962</name>
</gene>
<dbReference type="Gene3D" id="3.40.640.10">
    <property type="entry name" value="Type I PLP-dependent aspartate aminotransferase-like (Major domain)"/>
    <property type="match status" value="1"/>
</dbReference>
<dbReference type="EMBL" id="ASRX01000021">
    <property type="protein sequence ID" value="EYF05672.1"/>
    <property type="molecule type" value="Genomic_DNA"/>
</dbReference>